<feature type="transmembrane region" description="Helical" evidence="10">
    <location>
        <begin position="422"/>
        <end position="446"/>
    </location>
</feature>
<dbReference type="InterPro" id="IPR020846">
    <property type="entry name" value="MFS_dom"/>
</dbReference>
<evidence type="ECO:0000256" key="7">
    <source>
        <dbReference type="ARBA" id="ARBA00022989"/>
    </source>
</evidence>
<evidence type="ECO:0000256" key="1">
    <source>
        <dbReference type="ARBA" id="ARBA00004651"/>
    </source>
</evidence>
<organism evidence="12 13">
    <name type="scientific">Candidatus Scatenecus faecavium</name>
    <dbReference type="NCBI Taxonomy" id="2840915"/>
    <lineage>
        <taxon>Bacteria</taxon>
        <taxon>Candidatus Scatenecus</taxon>
    </lineage>
</organism>
<evidence type="ECO:0000256" key="4">
    <source>
        <dbReference type="ARBA" id="ARBA00022475"/>
    </source>
</evidence>
<evidence type="ECO:0000313" key="12">
    <source>
        <dbReference type="EMBL" id="HIS82212.1"/>
    </source>
</evidence>
<sequence length="472" mass="51350">MEDALPKNATETDRALKAKRMKVFITFAAGMAGLLFGLDIGVISGALPFITTHFELSSRLQEWVVSTMMLGAALGAISTGWISYKLGRKTSLMAGAALFVLGSVGSAAAPNVAILLISRILLGFAVGIASYVAPLYLSEMAEKEDRGKLISMYQMMVTIGILVAFISDTIFSYGGHWRLMLGVISVPAVLLMAAVFGLPDSPRWLASKGKFEKAKEILRMLNTTDAKADSELNEIHESLKVKQEGWSLFKENKNVRRAVYLGMLLQAMQQFTGMNVILYYAPQIFKHAGFANTEQQMIATVICGATNVLATLIAMKTVDKQGRKPVLKIGFAGIALGTFLLGVCLYMINAGFSALWISIFAILMTLFTIASFAMSAGPVVWILCSEIQPLKSRDFGVACSTTTNWVVNMIIGATFLTLINTFGIAVTFWIYTGLNILFVVLTVLLIPETKGISLENIEKNLMEGKRLRDIGV</sequence>
<feature type="transmembrane region" description="Helical" evidence="10">
    <location>
        <begin position="116"/>
        <end position="137"/>
    </location>
</feature>
<comment type="similarity">
    <text evidence="2 9">Belongs to the major facilitator superfamily. Sugar transporter (TC 2.A.1.1) family.</text>
</comment>
<feature type="transmembrane region" description="Helical" evidence="10">
    <location>
        <begin position="23"/>
        <end position="51"/>
    </location>
</feature>
<evidence type="ECO:0000256" key="3">
    <source>
        <dbReference type="ARBA" id="ARBA00022448"/>
    </source>
</evidence>
<evidence type="ECO:0000256" key="2">
    <source>
        <dbReference type="ARBA" id="ARBA00010992"/>
    </source>
</evidence>
<feature type="domain" description="Major facilitator superfamily (MFS) profile" evidence="11">
    <location>
        <begin position="25"/>
        <end position="450"/>
    </location>
</feature>
<feature type="transmembrane region" description="Helical" evidence="10">
    <location>
        <begin position="179"/>
        <end position="198"/>
    </location>
</feature>
<keyword evidence="3 9" id="KW-0813">Transport</keyword>
<proteinExistence type="inferred from homology"/>
<feature type="transmembrane region" description="Helical" evidence="10">
    <location>
        <begin position="258"/>
        <end position="281"/>
    </location>
</feature>
<dbReference type="PRINTS" id="PR00171">
    <property type="entry name" value="SUGRTRNSPORT"/>
</dbReference>
<dbReference type="SUPFAM" id="SSF103473">
    <property type="entry name" value="MFS general substrate transporter"/>
    <property type="match status" value="1"/>
</dbReference>
<dbReference type="InterPro" id="IPR050814">
    <property type="entry name" value="Myo-inositol_Transporter"/>
</dbReference>
<feature type="transmembrane region" description="Helical" evidence="10">
    <location>
        <begin position="149"/>
        <end position="167"/>
    </location>
</feature>
<feature type="transmembrane region" description="Helical" evidence="10">
    <location>
        <begin position="63"/>
        <end position="84"/>
    </location>
</feature>
<evidence type="ECO:0000256" key="6">
    <source>
        <dbReference type="ARBA" id="ARBA00022692"/>
    </source>
</evidence>
<feature type="transmembrane region" description="Helical" evidence="10">
    <location>
        <begin position="395"/>
        <end position="416"/>
    </location>
</feature>
<evidence type="ECO:0000259" key="11">
    <source>
        <dbReference type="PROSITE" id="PS50850"/>
    </source>
</evidence>
<accession>A0A9D1FUA7</accession>
<feature type="transmembrane region" description="Helical" evidence="10">
    <location>
        <begin position="354"/>
        <end position="383"/>
    </location>
</feature>
<dbReference type="InterPro" id="IPR005828">
    <property type="entry name" value="MFS_sugar_transport-like"/>
</dbReference>
<keyword evidence="7 10" id="KW-1133">Transmembrane helix</keyword>
<dbReference type="PROSITE" id="PS50850">
    <property type="entry name" value="MFS"/>
    <property type="match status" value="1"/>
</dbReference>
<name>A0A9D1FUA7_9BACT</name>
<feature type="transmembrane region" description="Helical" evidence="10">
    <location>
        <begin position="296"/>
        <end position="314"/>
    </location>
</feature>
<dbReference type="Proteomes" id="UP000824139">
    <property type="component" value="Unassembled WGS sequence"/>
</dbReference>
<reference evidence="12" key="2">
    <citation type="journal article" date="2021" name="PeerJ">
        <title>Extensive microbial diversity within the chicken gut microbiome revealed by metagenomics and culture.</title>
        <authorList>
            <person name="Gilroy R."/>
            <person name="Ravi A."/>
            <person name="Getino M."/>
            <person name="Pursley I."/>
            <person name="Horton D.L."/>
            <person name="Alikhan N.F."/>
            <person name="Baker D."/>
            <person name="Gharbi K."/>
            <person name="Hall N."/>
            <person name="Watson M."/>
            <person name="Adriaenssens E.M."/>
            <person name="Foster-Nyarko E."/>
            <person name="Jarju S."/>
            <person name="Secka A."/>
            <person name="Antonio M."/>
            <person name="Oren A."/>
            <person name="Chaudhuri R.R."/>
            <person name="La Ragione R."/>
            <person name="Hildebrand F."/>
            <person name="Pallen M.J."/>
        </authorList>
    </citation>
    <scope>NUCLEOTIDE SEQUENCE</scope>
    <source>
        <strain evidence="12">CHK152-2994</strain>
    </source>
</reference>
<evidence type="ECO:0000256" key="8">
    <source>
        <dbReference type="ARBA" id="ARBA00023136"/>
    </source>
</evidence>
<dbReference type="NCBIfam" id="TIGR00879">
    <property type="entry name" value="SP"/>
    <property type="match status" value="1"/>
</dbReference>
<dbReference type="AlphaFoldDB" id="A0A9D1FUA7"/>
<reference evidence="12" key="1">
    <citation type="submission" date="2020-10" db="EMBL/GenBank/DDBJ databases">
        <authorList>
            <person name="Gilroy R."/>
        </authorList>
    </citation>
    <scope>NUCLEOTIDE SEQUENCE</scope>
    <source>
        <strain evidence="12">CHK152-2994</strain>
    </source>
</reference>
<dbReference type="GO" id="GO:0022857">
    <property type="term" value="F:transmembrane transporter activity"/>
    <property type="evidence" value="ECO:0007669"/>
    <property type="project" value="InterPro"/>
</dbReference>
<keyword evidence="5" id="KW-0762">Sugar transport</keyword>
<comment type="caution">
    <text evidence="12">The sequence shown here is derived from an EMBL/GenBank/DDBJ whole genome shotgun (WGS) entry which is preliminary data.</text>
</comment>
<dbReference type="CDD" id="cd17315">
    <property type="entry name" value="MFS_GLUT_like"/>
    <property type="match status" value="1"/>
</dbReference>
<dbReference type="InterPro" id="IPR036259">
    <property type="entry name" value="MFS_trans_sf"/>
</dbReference>
<dbReference type="InterPro" id="IPR003663">
    <property type="entry name" value="Sugar/inositol_transpt"/>
</dbReference>
<keyword evidence="6 10" id="KW-0812">Transmembrane</keyword>
<dbReference type="GO" id="GO:0005886">
    <property type="term" value="C:plasma membrane"/>
    <property type="evidence" value="ECO:0007669"/>
    <property type="project" value="UniProtKB-SubCell"/>
</dbReference>
<dbReference type="InterPro" id="IPR005829">
    <property type="entry name" value="Sugar_transporter_CS"/>
</dbReference>
<evidence type="ECO:0000256" key="10">
    <source>
        <dbReference type="SAM" id="Phobius"/>
    </source>
</evidence>
<protein>
    <submittedName>
        <fullName evidence="12">Sugar porter family MFS transporter</fullName>
    </submittedName>
</protein>
<evidence type="ECO:0000256" key="5">
    <source>
        <dbReference type="ARBA" id="ARBA00022597"/>
    </source>
</evidence>
<feature type="transmembrane region" description="Helical" evidence="10">
    <location>
        <begin position="91"/>
        <end position="110"/>
    </location>
</feature>
<evidence type="ECO:0000256" key="9">
    <source>
        <dbReference type="RuleBase" id="RU003346"/>
    </source>
</evidence>
<dbReference type="EMBL" id="DVJO01000027">
    <property type="protein sequence ID" value="HIS82212.1"/>
    <property type="molecule type" value="Genomic_DNA"/>
</dbReference>
<dbReference type="PROSITE" id="PS00217">
    <property type="entry name" value="SUGAR_TRANSPORT_2"/>
    <property type="match status" value="1"/>
</dbReference>
<dbReference type="FunFam" id="1.20.1250.20:FF:000218">
    <property type="entry name" value="facilitated trehalose transporter Tret1"/>
    <property type="match status" value="1"/>
</dbReference>
<dbReference type="Pfam" id="PF00083">
    <property type="entry name" value="Sugar_tr"/>
    <property type="match status" value="1"/>
</dbReference>
<dbReference type="PANTHER" id="PTHR48020">
    <property type="entry name" value="PROTON MYO-INOSITOL COTRANSPORTER"/>
    <property type="match status" value="1"/>
</dbReference>
<gene>
    <name evidence="12" type="ORF">IAD41_01225</name>
</gene>
<feature type="transmembrane region" description="Helical" evidence="10">
    <location>
        <begin position="326"/>
        <end position="348"/>
    </location>
</feature>
<comment type="subcellular location">
    <subcellularLocation>
        <location evidence="1">Cell membrane</location>
        <topology evidence="1">Multi-pass membrane protein</topology>
    </subcellularLocation>
</comment>
<dbReference type="Gene3D" id="1.20.1250.20">
    <property type="entry name" value="MFS general substrate transporter like domains"/>
    <property type="match status" value="1"/>
</dbReference>
<dbReference type="PANTHER" id="PTHR48020:SF12">
    <property type="entry name" value="PROTON MYO-INOSITOL COTRANSPORTER"/>
    <property type="match status" value="1"/>
</dbReference>
<evidence type="ECO:0000313" key="13">
    <source>
        <dbReference type="Proteomes" id="UP000824139"/>
    </source>
</evidence>
<keyword evidence="4" id="KW-1003">Cell membrane</keyword>
<keyword evidence="8 10" id="KW-0472">Membrane</keyword>